<dbReference type="Gene3D" id="3.40.250.10">
    <property type="entry name" value="Rhodanese-like domain"/>
    <property type="match status" value="1"/>
</dbReference>
<feature type="domain" description="Rhodanese" evidence="3">
    <location>
        <begin position="3"/>
        <end position="32"/>
    </location>
</feature>
<name>A0A0B1S2L3_OESDE</name>
<protein>
    <recommendedName>
        <fullName evidence="3">Rhodanese domain-containing protein</fullName>
    </recommendedName>
</protein>
<dbReference type="GO" id="GO:0005739">
    <property type="term" value="C:mitochondrion"/>
    <property type="evidence" value="ECO:0007669"/>
    <property type="project" value="TreeGrafter"/>
</dbReference>
<dbReference type="AlphaFoldDB" id="A0A0B1S2L3"/>
<keyword evidence="2" id="KW-0677">Repeat</keyword>
<evidence type="ECO:0000256" key="2">
    <source>
        <dbReference type="ARBA" id="ARBA00022737"/>
    </source>
</evidence>
<keyword evidence="5" id="KW-1185">Reference proteome</keyword>
<dbReference type="EMBL" id="KN606685">
    <property type="protein sequence ID" value="KHJ79149.1"/>
    <property type="molecule type" value="Genomic_DNA"/>
</dbReference>
<reference evidence="4 5" key="1">
    <citation type="submission" date="2014-03" db="EMBL/GenBank/DDBJ databases">
        <title>Draft genome of the hookworm Oesophagostomum dentatum.</title>
        <authorList>
            <person name="Mitreva M."/>
        </authorList>
    </citation>
    <scope>NUCLEOTIDE SEQUENCE [LARGE SCALE GENOMIC DNA]</scope>
    <source>
        <strain evidence="4 5">OD-Hann</strain>
    </source>
</reference>
<evidence type="ECO:0000313" key="4">
    <source>
        <dbReference type="EMBL" id="KHJ79149.1"/>
    </source>
</evidence>
<dbReference type="Pfam" id="PF00581">
    <property type="entry name" value="Rhodanese"/>
    <property type="match status" value="1"/>
</dbReference>
<accession>A0A0B1S2L3</accession>
<dbReference type="Proteomes" id="UP000053660">
    <property type="component" value="Unassembled WGS sequence"/>
</dbReference>
<dbReference type="GO" id="GO:0004792">
    <property type="term" value="F:thiosulfate-cyanide sulfurtransferase activity"/>
    <property type="evidence" value="ECO:0007669"/>
    <property type="project" value="TreeGrafter"/>
</dbReference>
<dbReference type="PANTHER" id="PTHR11364">
    <property type="entry name" value="THIOSULFATE SULFERTANSFERASE"/>
    <property type="match status" value="1"/>
</dbReference>
<dbReference type="OrthoDB" id="270167at2759"/>
<evidence type="ECO:0000256" key="1">
    <source>
        <dbReference type="ARBA" id="ARBA00022679"/>
    </source>
</evidence>
<dbReference type="InterPro" id="IPR045078">
    <property type="entry name" value="TST/MPST-like"/>
</dbReference>
<evidence type="ECO:0000313" key="5">
    <source>
        <dbReference type="Proteomes" id="UP000053660"/>
    </source>
</evidence>
<feature type="domain" description="Rhodanese" evidence="3">
    <location>
        <begin position="68"/>
        <end position="136"/>
    </location>
</feature>
<dbReference type="PROSITE" id="PS50206">
    <property type="entry name" value="RHODANESE_3"/>
    <property type="match status" value="2"/>
</dbReference>
<evidence type="ECO:0000259" key="3">
    <source>
        <dbReference type="PROSITE" id="PS50206"/>
    </source>
</evidence>
<dbReference type="PANTHER" id="PTHR11364:SF30">
    <property type="entry name" value="RHODANESE DOMAIN-CONTAINING PROTEIN"/>
    <property type="match status" value="1"/>
</dbReference>
<organism evidence="4 5">
    <name type="scientific">Oesophagostomum dentatum</name>
    <name type="common">Nodular worm</name>
    <dbReference type="NCBI Taxonomy" id="61180"/>
    <lineage>
        <taxon>Eukaryota</taxon>
        <taxon>Metazoa</taxon>
        <taxon>Ecdysozoa</taxon>
        <taxon>Nematoda</taxon>
        <taxon>Chromadorea</taxon>
        <taxon>Rhabditida</taxon>
        <taxon>Rhabditina</taxon>
        <taxon>Rhabditomorpha</taxon>
        <taxon>Strongyloidea</taxon>
        <taxon>Strongylidae</taxon>
        <taxon>Oesophagostomum</taxon>
    </lineage>
</organism>
<dbReference type="InterPro" id="IPR036873">
    <property type="entry name" value="Rhodanese-like_dom_sf"/>
</dbReference>
<keyword evidence="1" id="KW-0808">Transferase</keyword>
<dbReference type="InterPro" id="IPR001763">
    <property type="entry name" value="Rhodanese-like_dom"/>
</dbReference>
<sequence length="146" mass="16375">MKAVIQLFGHQRVSILSGGFLAWKTQMGRSSQYTTDSGYEESVGQGNFLSSWNQSLVITFDDVLLNTELNHYDIVDAQTKEEFTGEAPGALYGHIRGAMNIPVDAVYEWKSNKWRPAAEIERTFKEAGLSKDKPVVRILSNFRISA</sequence>
<dbReference type="SUPFAM" id="SSF52821">
    <property type="entry name" value="Rhodanese/Cell cycle control phosphatase"/>
    <property type="match status" value="1"/>
</dbReference>
<proteinExistence type="predicted"/>
<gene>
    <name evidence="4" type="ORF">OESDEN_21212</name>
</gene>